<proteinExistence type="predicted"/>
<dbReference type="InterPro" id="IPR045040">
    <property type="entry name" value="PORR_fam"/>
</dbReference>
<accession>A0AA88AXP7</accession>
<dbReference type="InterPro" id="IPR021099">
    <property type="entry name" value="PORR_domain"/>
</dbReference>
<gene>
    <name evidence="2" type="ORF">TIFTF001_020191</name>
</gene>
<reference evidence="2" key="1">
    <citation type="submission" date="2023-07" db="EMBL/GenBank/DDBJ databases">
        <title>draft genome sequence of fig (Ficus carica).</title>
        <authorList>
            <person name="Takahashi T."/>
            <person name="Nishimura K."/>
        </authorList>
    </citation>
    <scope>NUCLEOTIDE SEQUENCE</scope>
</reference>
<keyword evidence="3" id="KW-1185">Reference proteome</keyword>
<dbReference type="Pfam" id="PF11955">
    <property type="entry name" value="PORR"/>
    <property type="match status" value="1"/>
</dbReference>
<dbReference type="AlphaFoldDB" id="A0AA88AXP7"/>
<dbReference type="PANTHER" id="PTHR31476:SF13">
    <property type="entry name" value="PROTEIN WHAT'S THIS FACTOR 9, MITOCHONDRIAL"/>
    <property type="match status" value="1"/>
</dbReference>
<organism evidence="2 3">
    <name type="scientific">Ficus carica</name>
    <name type="common">Common fig</name>
    <dbReference type="NCBI Taxonomy" id="3494"/>
    <lineage>
        <taxon>Eukaryota</taxon>
        <taxon>Viridiplantae</taxon>
        <taxon>Streptophyta</taxon>
        <taxon>Embryophyta</taxon>
        <taxon>Tracheophyta</taxon>
        <taxon>Spermatophyta</taxon>
        <taxon>Magnoliopsida</taxon>
        <taxon>eudicotyledons</taxon>
        <taxon>Gunneridae</taxon>
        <taxon>Pentapetalae</taxon>
        <taxon>rosids</taxon>
        <taxon>fabids</taxon>
        <taxon>Rosales</taxon>
        <taxon>Moraceae</taxon>
        <taxon>Ficeae</taxon>
        <taxon>Ficus</taxon>
    </lineage>
</organism>
<evidence type="ECO:0000259" key="1">
    <source>
        <dbReference type="Pfam" id="PF11955"/>
    </source>
</evidence>
<feature type="domain" description="PORR" evidence="1">
    <location>
        <begin position="71"/>
        <end position="396"/>
    </location>
</feature>
<protein>
    <recommendedName>
        <fullName evidence="1">PORR domain-containing protein</fullName>
    </recommendedName>
</protein>
<dbReference type="GO" id="GO:0003723">
    <property type="term" value="F:RNA binding"/>
    <property type="evidence" value="ECO:0007669"/>
    <property type="project" value="InterPro"/>
</dbReference>
<evidence type="ECO:0000313" key="3">
    <source>
        <dbReference type="Proteomes" id="UP001187192"/>
    </source>
</evidence>
<sequence length="466" mass="54203">MVDFTSFLLQIPFGFDGGLGFGLCFPVTGETDGCCEPRLNPIFSFLLYTEQNPPYTHTQKSNYVNVYMKWKKDPYYDSIGHIHKSMVLKPIINLKNCIARAPNGCIPISEVSKRGLQLDVPMKVARFLRRYPSIFEEFTGPQHNLPWFRLTPEAAEIDREEKQVYEECGKDLRDRLKRFILMSKDKVLPLKIIQGMRWYLGLPDDFLQDLEKNLDGSFRFVDMGDGLKGLTVESEEKVLSCVQRNAMKRGVYFGGPMEVIQFSFFPIKGLRLKRKIKDWLEVFQKLPYVSPYEDFTSLDSDSDVAEKRLVGVLHELLSLFVENSAERKKILCLKKHLGLPQKVHKVFERHPNMFYLSFRNKTCTAILREAYCDPSAIKEHPLLGVRKKYIKLMKESDAILKKRRFGNRLVDHRDFKLNLDDKDRGVMEDHFLELLAEVRYNQFLQEESQAFSLRVVDLEGIDMPLG</sequence>
<comment type="caution">
    <text evidence="2">The sequence shown here is derived from an EMBL/GenBank/DDBJ whole genome shotgun (WGS) entry which is preliminary data.</text>
</comment>
<name>A0AA88AXP7_FICCA</name>
<dbReference type="EMBL" id="BTGU01000036">
    <property type="protein sequence ID" value="GMN51036.1"/>
    <property type="molecule type" value="Genomic_DNA"/>
</dbReference>
<evidence type="ECO:0000313" key="2">
    <source>
        <dbReference type="EMBL" id="GMN51036.1"/>
    </source>
</evidence>
<dbReference type="PANTHER" id="PTHR31476">
    <property type="entry name" value="PROTEIN WHAT'S THIS FACTOR 1 HOMOLOG, CHLOROPLASTIC"/>
    <property type="match status" value="1"/>
</dbReference>
<dbReference type="Proteomes" id="UP001187192">
    <property type="component" value="Unassembled WGS sequence"/>
</dbReference>